<dbReference type="EMBL" id="AC092076">
    <property type="protein sequence ID" value="AAT76417.1"/>
    <property type="molecule type" value="Genomic_DNA"/>
</dbReference>
<organism evidence="2 3">
    <name type="scientific">Oryza sativa subsp. japonica</name>
    <name type="common">Rice</name>
    <dbReference type="NCBI Taxonomy" id="39947"/>
    <lineage>
        <taxon>Eukaryota</taxon>
        <taxon>Viridiplantae</taxon>
        <taxon>Streptophyta</taxon>
        <taxon>Embryophyta</taxon>
        <taxon>Tracheophyta</taxon>
        <taxon>Spermatophyta</taxon>
        <taxon>Magnoliopsida</taxon>
        <taxon>Liliopsida</taxon>
        <taxon>Poales</taxon>
        <taxon>Poaceae</taxon>
        <taxon>BOP clade</taxon>
        <taxon>Oryzoideae</taxon>
        <taxon>Oryzeae</taxon>
        <taxon>Oryzinae</taxon>
        <taxon>Oryza</taxon>
        <taxon>Oryza sativa</taxon>
    </lineage>
</organism>
<evidence type="ECO:0000313" key="2">
    <source>
        <dbReference type="EMBL" id="AAT76417.1"/>
    </source>
</evidence>
<reference evidence="3" key="2">
    <citation type="journal article" date="2008" name="Nucleic Acids Res.">
        <title>The rice annotation project database (RAP-DB): 2008 update.</title>
        <authorList>
            <consortium name="The rice annotation project (RAP)"/>
        </authorList>
    </citation>
    <scope>GENOME REANNOTATION</scope>
    <source>
        <strain evidence="3">cv. Nipponbare</strain>
    </source>
</reference>
<feature type="compositionally biased region" description="Basic and acidic residues" evidence="1">
    <location>
        <begin position="240"/>
        <end position="249"/>
    </location>
</feature>
<dbReference type="Proteomes" id="UP000000763">
    <property type="component" value="Chromosome 3"/>
</dbReference>
<dbReference type="AlphaFoldDB" id="A0A0P0W4E2"/>
<gene>
    <name evidence="2" type="primary">OSJNBb0021G19.8</name>
</gene>
<proteinExistence type="predicted"/>
<feature type="region of interest" description="Disordered" evidence="1">
    <location>
        <begin position="36"/>
        <end position="70"/>
    </location>
</feature>
<evidence type="ECO:0000313" key="3">
    <source>
        <dbReference type="Proteomes" id="UP000000763"/>
    </source>
</evidence>
<name>A0A0P0W4E2_ORYSJ</name>
<feature type="region of interest" description="Disordered" evidence="1">
    <location>
        <begin position="152"/>
        <end position="322"/>
    </location>
</feature>
<evidence type="ECO:0000256" key="1">
    <source>
        <dbReference type="SAM" id="MobiDB-lite"/>
    </source>
</evidence>
<feature type="compositionally biased region" description="Low complexity" evidence="1">
    <location>
        <begin position="311"/>
        <end position="322"/>
    </location>
</feature>
<reference evidence="3" key="1">
    <citation type="journal article" date="2005" name="Nature">
        <title>The map-based sequence of the rice genome.</title>
        <authorList>
            <consortium name="International rice genome sequencing project (IRGSP)"/>
            <person name="Matsumoto T."/>
            <person name="Wu J."/>
            <person name="Kanamori H."/>
            <person name="Katayose Y."/>
            <person name="Fujisawa M."/>
            <person name="Namiki N."/>
            <person name="Mizuno H."/>
            <person name="Yamamoto K."/>
            <person name="Antonio B.A."/>
            <person name="Baba T."/>
            <person name="Sakata K."/>
            <person name="Nagamura Y."/>
            <person name="Aoki H."/>
            <person name="Arikawa K."/>
            <person name="Arita K."/>
            <person name="Bito T."/>
            <person name="Chiden Y."/>
            <person name="Fujitsuka N."/>
            <person name="Fukunaka R."/>
            <person name="Hamada M."/>
            <person name="Harada C."/>
            <person name="Hayashi A."/>
            <person name="Hijishita S."/>
            <person name="Honda M."/>
            <person name="Hosokawa S."/>
            <person name="Ichikawa Y."/>
            <person name="Idonuma A."/>
            <person name="Iijima M."/>
            <person name="Ikeda M."/>
            <person name="Ikeno M."/>
            <person name="Ito K."/>
            <person name="Ito S."/>
            <person name="Ito T."/>
            <person name="Ito Y."/>
            <person name="Ito Y."/>
            <person name="Iwabuchi A."/>
            <person name="Kamiya K."/>
            <person name="Karasawa W."/>
            <person name="Kurita K."/>
            <person name="Katagiri S."/>
            <person name="Kikuta A."/>
            <person name="Kobayashi H."/>
            <person name="Kobayashi N."/>
            <person name="Machita K."/>
            <person name="Maehara T."/>
            <person name="Masukawa M."/>
            <person name="Mizubayashi T."/>
            <person name="Mukai Y."/>
            <person name="Nagasaki H."/>
            <person name="Nagata Y."/>
            <person name="Naito S."/>
            <person name="Nakashima M."/>
            <person name="Nakama Y."/>
            <person name="Nakamichi Y."/>
            <person name="Nakamura M."/>
            <person name="Meguro A."/>
            <person name="Negishi M."/>
            <person name="Ohta I."/>
            <person name="Ohta T."/>
            <person name="Okamoto M."/>
            <person name="Ono N."/>
            <person name="Saji S."/>
            <person name="Sakaguchi M."/>
            <person name="Sakai K."/>
            <person name="Shibata M."/>
            <person name="Shimokawa T."/>
            <person name="Song J."/>
            <person name="Takazaki Y."/>
            <person name="Terasawa K."/>
            <person name="Tsugane M."/>
            <person name="Tsuji K."/>
            <person name="Ueda S."/>
            <person name="Waki K."/>
            <person name="Yamagata H."/>
            <person name="Yamamoto M."/>
            <person name="Yamamoto S."/>
            <person name="Yamane H."/>
            <person name="Yoshiki S."/>
            <person name="Yoshihara R."/>
            <person name="Yukawa K."/>
            <person name="Zhong H."/>
            <person name="Yano M."/>
            <person name="Yuan Q."/>
            <person name="Ouyang S."/>
            <person name="Liu J."/>
            <person name="Jones K.M."/>
            <person name="Gansberger K."/>
            <person name="Moffat K."/>
            <person name="Hill J."/>
            <person name="Bera J."/>
            <person name="Fadrosh D."/>
            <person name="Jin S."/>
            <person name="Johri S."/>
            <person name="Kim M."/>
            <person name="Overton L."/>
            <person name="Reardon M."/>
            <person name="Tsitrin T."/>
            <person name="Vuong H."/>
            <person name="Weaver B."/>
            <person name="Ciecko A."/>
            <person name="Tallon L."/>
            <person name="Jackson J."/>
            <person name="Pai G."/>
            <person name="Aken S.V."/>
            <person name="Utterback T."/>
            <person name="Reidmuller S."/>
            <person name="Feldblyum T."/>
            <person name="Hsiao J."/>
            <person name="Zismann V."/>
            <person name="Iobst S."/>
            <person name="de Vazeille A.R."/>
            <person name="Buell C.R."/>
            <person name="Ying K."/>
            <person name="Li Y."/>
            <person name="Lu T."/>
            <person name="Huang Y."/>
            <person name="Zhao Q."/>
            <person name="Feng Q."/>
            <person name="Zhang L."/>
            <person name="Zhu J."/>
            <person name="Weng Q."/>
            <person name="Mu J."/>
            <person name="Lu Y."/>
            <person name="Fan D."/>
            <person name="Liu Y."/>
            <person name="Guan J."/>
            <person name="Zhang Y."/>
            <person name="Yu S."/>
            <person name="Liu X."/>
            <person name="Zhang Y."/>
            <person name="Hong G."/>
            <person name="Han B."/>
            <person name="Choisne N."/>
            <person name="Demange N."/>
            <person name="Orjeda G."/>
            <person name="Samain S."/>
            <person name="Cattolico L."/>
            <person name="Pelletier E."/>
            <person name="Couloux A."/>
            <person name="Segurens B."/>
            <person name="Wincker P."/>
            <person name="D'Hont A."/>
            <person name="Scarpelli C."/>
            <person name="Weissenbach J."/>
            <person name="Salanoubat M."/>
            <person name="Quetier F."/>
            <person name="Yu Y."/>
            <person name="Kim H.R."/>
            <person name="Rambo T."/>
            <person name="Currie J."/>
            <person name="Collura K."/>
            <person name="Luo M."/>
            <person name="Yang T."/>
            <person name="Ammiraju J.S.S."/>
            <person name="Engler F."/>
            <person name="Soderlund C."/>
            <person name="Wing R.A."/>
            <person name="Palmer L.E."/>
            <person name="de la Bastide M."/>
            <person name="Spiegel L."/>
            <person name="Nascimento L."/>
            <person name="Zutavern T."/>
            <person name="O'Shaughnessy A."/>
            <person name="Dike S."/>
            <person name="Dedhia N."/>
            <person name="Preston R."/>
            <person name="Balija V."/>
            <person name="McCombie W.R."/>
            <person name="Chow T."/>
            <person name="Chen H."/>
            <person name="Chung M."/>
            <person name="Chen C."/>
            <person name="Shaw J."/>
            <person name="Wu H."/>
            <person name="Hsiao K."/>
            <person name="Chao Y."/>
            <person name="Chu M."/>
            <person name="Cheng C."/>
            <person name="Hour A."/>
            <person name="Lee P."/>
            <person name="Lin S."/>
            <person name="Lin Y."/>
            <person name="Liou J."/>
            <person name="Liu S."/>
            <person name="Hsing Y."/>
            <person name="Raghuvanshi S."/>
            <person name="Mohanty A."/>
            <person name="Bharti A.K."/>
            <person name="Gaur A."/>
            <person name="Gupta V."/>
            <person name="Kumar D."/>
            <person name="Ravi V."/>
            <person name="Vij S."/>
            <person name="Kapur A."/>
            <person name="Khurana P."/>
            <person name="Khurana P."/>
            <person name="Khurana J.P."/>
            <person name="Tyagi A.K."/>
            <person name="Gaikwad K."/>
            <person name="Singh A."/>
            <person name="Dalal V."/>
            <person name="Srivastava S."/>
            <person name="Dixit A."/>
            <person name="Pal A.K."/>
            <person name="Ghazi I.A."/>
            <person name="Yadav M."/>
            <person name="Pandit A."/>
            <person name="Bhargava A."/>
            <person name="Sureshbabu K."/>
            <person name="Batra K."/>
            <person name="Sharma T.R."/>
            <person name="Mohapatra T."/>
            <person name="Singh N.K."/>
            <person name="Messing J."/>
            <person name="Nelson A.B."/>
            <person name="Fuks G."/>
            <person name="Kavchok S."/>
            <person name="Keizer G."/>
            <person name="Linton E."/>
            <person name="Llaca V."/>
            <person name="Song R."/>
            <person name="Tanyolac B."/>
            <person name="Young S."/>
            <person name="Ho-Il K."/>
            <person name="Hahn J.H."/>
            <person name="Sangsakoo G."/>
            <person name="Vanavichit A."/>
            <person name="de Mattos Luiz.A.T."/>
            <person name="Zimmer P.D."/>
            <person name="Malone G."/>
            <person name="Dellagostin O."/>
            <person name="de Oliveira A.C."/>
            <person name="Bevan M."/>
            <person name="Bancroft I."/>
            <person name="Minx P."/>
            <person name="Cordum H."/>
            <person name="Wilson R."/>
            <person name="Cheng Z."/>
            <person name="Jin W."/>
            <person name="Jiang J."/>
            <person name="Leong S.A."/>
            <person name="Iwama H."/>
            <person name="Gojobori T."/>
            <person name="Itoh T."/>
            <person name="Niimura Y."/>
            <person name="Fujii Y."/>
            <person name="Habara T."/>
            <person name="Sakai H."/>
            <person name="Sato Y."/>
            <person name="Wilson G."/>
            <person name="Kumar K."/>
            <person name="McCouch S."/>
            <person name="Juretic N."/>
            <person name="Hoen D."/>
            <person name="Wright S."/>
            <person name="Bruskiewich R."/>
            <person name="Bureau T."/>
            <person name="Miyao A."/>
            <person name="Hirochika H."/>
            <person name="Nishikawa T."/>
            <person name="Kadowaki K."/>
            <person name="Sugiura M."/>
            <person name="Burr B."/>
            <person name="Sasaki T."/>
        </authorList>
    </citation>
    <scope>NUCLEOTIDE SEQUENCE [LARGE SCALE GENOMIC DNA]</scope>
    <source>
        <strain evidence="3">cv. Nipponbare</strain>
    </source>
</reference>
<protein>
    <submittedName>
        <fullName evidence="2">Expressed protein</fullName>
    </submittedName>
</protein>
<accession>A0A0P0W4E2</accession>
<sequence>MARLHHLLFAVMVDMEGLQQWRRLDEEAWPRCVPGWRHVGDEEPPQLGHRGERARRQEQDPHVRPGEAQDEIGDAIGVLEELPDAGDQEAQPPALYGREQLVPLQGANGVLEAHALEVRRGVGVRQKHGVSIAGEALQHGERPDLDRHVAAVDDELPDPRHRRVQGERAPEFPGPAGAEMQGLQLRARGDHAVHGGPRRARQSLQDESGERAKPLQRRGQAVAKLEPPQPRRAGVAADAAKGEAVDRRRVHDRPRRHGGHLEVRDAPGIDGGDDQLVDAGGGVEVEHLQRQPGRTPASRQEGPDGAGHGAHGAALVPPGGGV</sequence>
<feature type="compositionally biased region" description="Basic and acidic residues" evidence="1">
    <location>
        <begin position="49"/>
        <end position="67"/>
    </location>
</feature>
<dbReference type="Gramene" id="Os03t0796000-01">
    <property type="protein sequence ID" value="Os03t0796000-01"/>
    <property type="gene ID" value="Os03g0796000"/>
</dbReference>